<dbReference type="Proteomes" id="UP001062846">
    <property type="component" value="Chromosome 9"/>
</dbReference>
<organism evidence="1 2">
    <name type="scientific">Rhododendron molle</name>
    <name type="common">Chinese azalea</name>
    <name type="synonym">Azalea mollis</name>
    <dbReference type="NCBI Taxonomy" id="49168"/>
    <lineage>
        <taxon>Eukaryota</taxon>
        <taxon>Viridiplantae</taxon>
        <taxon>Streptophyta</taxon>
        <taxon>Embryophyta</taxon>
        <taxon>Tracheophyta</taxon>
        <taxon>Spermatophyta</taxon>
        <taxon>Magnoliopsida</taxon>
        <taxon>eudicotyledons</taxon>
        <taxon>Gunneridae</taxon>
        <taxon>Pentapetalae</taxon>
        <taxon>asterids</taxon>
        <taxon>Ericales</taxon>
        <taxon>Ericaceae</taxon>
        <taxon>Ericoideae</taxon>
        <taxon>Rhodoreae</taxon>
        <taxon>Rhododendron</taxon>
    </lineage>
</organism>
<evidence type="ECO:0000313" key="2">
    <source>
        <dbReference type="Proteomes" id="UP001062846"/>
    </source>
</evidence>
<reference evidence="1" key="1">
    <citation type="submission" date="2022-02" db="EMBL/GenBank/DDBJ databases">
        <title>Plant Genome Project.</title>
        <authorList>
            <person name="Zhang R.-G."/>
        </authorList>
    </citation>
    <scope>NUCLEOTIDE SEQUENCE</scope>
    <source>
        <strain evidence="1">AT1</strain>
    </source>
</reference>
<dbReference type="EMBL" id="CM046396">
    <property type="protein sequence ID" value="KAI8537315.1"/>
    <property type="molecule type" value="Genomic_DNA"/>
</dbReference>
<protein>
    <submittedName>
        <fullName evidence="1">Uncharacterized protein</fullName>
    </submittedName>
</protein>
<accession>A0ACC0M8Y0</accession>
<evidence type="ECO:0000313" key="1">
    <source>
        <dbReference type="EMBL" id="KAI8537315.1"/>
    </source>
</evidence>
<gene>
    <name evidence="1" type="ORF">RHMOL_Rhmol09G0014000</name>
</gene>
<proteinExistence type="predicted"/>
<comment type="caution">
    <text evidence="1">The sequence shown here is derived from an EMBL/GenBank/DDBJ whole genome shotgun (WGS) entry which is preliminary data.</text>
</comment>
<keyword evidence="2" id="KW-1185">Reference proteome</keyword>
<name>A0ACC0M8Y0_RHOML</name>
<sequence>MSATIHNYLLIVLLACILVGAALPELVSGQSCGCATDMCCSQYGYCGTDAFFNGIIGQADASCAGKGFYTRSAFLGAVDSFPMFGKDGSIDDSKREIAAAFAHFTLETGHFCYIEEIDGPSQNYCDNTKTQWPCVAGKGYYGRGPI</sequence>